<feature type="transmembrane region" description="Helical" evidence="2">
    <location>
        <begin position="394"/>
        <end position="415"/>
    </location>
</feature>
<organism evidence="4 5">
    <name type="scientific">Hydrogenophaga atypica</name>
    <dbReference type="NCBI Taxonomy" id="249409"/>
    <lineage>
        <taxon>Bacteria</taxon>
        <taxon>Pseudomonadati</taxon>
        <taxon>Pseudomonadota</taxon>
        <taxon>Betaproteobacteria</taxon>
        <taxon>Burkholderiales</taxon>
        <taxon>Comamonadaceae</taxon>
        <taxon>Hydrogenophaga</taxon>
    </lineage>
</organism>
<feature type="region of interest" description="Disordered" evidence="1">
    <location>
        <begin position="98"/>
        <end position="120"/>
    </location>
</feature>
<reference evidence="5" key="1">
    <citation type="journal article" date="2019" name="Int. J. Syst. Evol. Microbiol.">
        <title>The Global Catalogue of Microorganisms (GCM) 10K type strain sequencing project: providing services to taxonomists for standard genome sequencing and annotation.</title>
        <authorList>
            <consortium name="The Broad Institute Genomics Platform"/>
            <consortium name="The Broad Institute Genome Sequencing Center for Infectious Disease"/>
            <person name="Wu L."/>
            <person name="Ma J."/>
        </authorList>
    </citation>
    <scope>NUCLEOTIDE SEQUENCE [LARGE SCALE GENOMIC DNA]</scope>
    <source>
        <strain evidence="5">CGMCC 1.12371</strain>
    </source>
</reference>
<evidence type="ECO:0000256" key="1">
    <source>
        <dbReference type="SAM" id="MobiDB-lite"/>
    </source>
</evidence>
<feature type="transmembrane region" description="Helical" evidence="2">
    <location>
        <begin position="422"/>
        <end position="446"/>
    </location>
</feature>
<dbReference type="Proteomes" id="UP001596501">
    <property type="component" value="Unassembled WGS sequence"/>
</dbReference>
<evidence type="ECO:0000313" key="4">
    <source>
        <dbReference type="EMBL" id="MFC7410349.1"/>
    </source>
</evidence>
<proteinExistence type="predicted"/>
<name>A0ABW2QLR0_9BURK</name>
<comment type="caution">
    <text evidence="4">The sequence shown here is derived from an EMBL/GenBank/DDBJ whole genome shotgun (WGS) entry which is preliminary data.</text>
</comment>
<protein>
    <submittedName>
        <fullName evidence="4">Conjugal transfer protein TraG N-terminal domain-containing protein</fullName>
    </submittedName>
</protein>
<evidence type="ECO:0000259" key="3">
    <source>
        <dbReference type="Pfam" id="PF07916"/>
    </source>
</evidence>
<feature type="transmembrane region" description="Helical" evidence="2">
    <location>
        <begin position="483"/>
        <end position="509"/>
    </location>
</feature>
<keyword evidence="5" id="KW-1185">Reference proteome</keyword>
<dbReference type="EMBL" id="JBHTCA010000014">
    <property type="protein sequence ID" value="MFC7410349.1"/>
    <property type="molecule type" value="Genomic_DNA"/>
</dbReference>
<evidence type="ECO:0000313" key="5">
    <source>
        <dbReference type="Proteomes" id="UP001596501"/>
    </source>
</evidence>
<feature type="transmembrane region" description="Helical" evidence="2">
    <location>
        <begin position="367"/>
        <end position="388"/>
    </location>
</feature>
<dbReference type="Pfam" id="PF07916">
    <property type="entry name" value="TraG_N"/>
    <property type="match status" value="1"/>
</dbReference>
<gene>
    <name evidence="4" type="ORF">ACFQPB_15900</name>
</gene>
<accession>A0ABW2QLR0</accession>
<keyword evidence="2" id="KW-1133">Transmembrane helix</keyword>
<keyword evidence="2" id="KW-0812">Transmembrane</keyword>
<sequence>MSLDSYLEIFTTFYGWAFANIIGEVLVGTGLVVLPFAIMVFQAWYEAKDQGNETNTVMGLIDRIGLRLWSCLFVMSVCFASNPVTSLHRVNLTYTPPASLADPNPDTSSSQSGTGSGFDQAMANAQDGTVSAVGELTYVPAWWYSVMAISSGLNQSVKAGLANAGGNLRMVEESARQATISDPKLRADVQRFYSECFMPARSQFLRADGAGISSSGAALLAPTNTAYGPTDVDWMGSQFFRTEPGYYMDNRSYNPVPGFAIDYSRDTEYYNGAPPADGSVINPEWGRPTCSQWWEDSTQGIRTRLVNHAGTWQELLARLGTVASGMTDDQKTDMVARLAATKTNPQYVDPTGLGQESGSVSDFLRNAGSAFGVFGLGMSNLLASITFVPLVTGLLMMQALILMGMYMFLPLVTFFSGFNLKVMFLGAVAIFTVKFWAVMWAIAIWVDAHLVSAMYPSLVNWSQIAEFFSTGITAPLNNGYKRMLLNLLLIGMLVGLPTLWTSMMVWAGAKLGHQIDGMMGKADSTAQQIPGRTPIAGRFMK</sequence>
<feature type="transmembrane region" description="Helical" evidence="2">
    <location>
        <begin position="21"/>
        <end position="44"/>
    </location>
</feature>
<feature type="domain" description="TraG N-terminal Proteobacteria" evidence="3">
    <location>
        <begin position="8"/>
        <end position="526"/>
    </location>
</feature>
<keyword evidence="2" id="KW-0472">Membrane</keyword>
<evidence type="ECO:0000256" key="2">
    <source>
        <dbReference type="SAM" id="Phobius"/>
    </source>
</evidence>
<dbReference type="RefSeq" id="WP_382225282.1">
    <property type="nucleotide sequence ID" value="NZ_JBHTCA010000014.1"/>
</dbReference>
<dbReference type="InterPro" id="IPR012931">
    <property type="entry name" value="TraG_N_Proteobacteria"/>
</dbReference>